<organism evidence="7 8">
    <name type="scientific">Rothia dentocariosa</name>
    <dbReference type="NCBI Taxonomy" id="2047"/>
    <lineage>
        <taxon>Bacteria</taxon>
        <taxon>Bacillati</taxon>
        <taxon>Actinomycetota</taxon>
        <taxon>Actinomycetes</taxon>
        <taxon>Micrococcales</taxon>
        <taxon>Micrococcaceae</taxon>
        <taxon>Rothia</taxon>
    </lineage>
</organism>
<dbReference type="GO" id="GO:0016020">
    <property type="term" value="C:membrane"/>
    <property type="evidence" value="ECO:0007669"/>
    <property type="project" value="UniProtKB-SubCell"/>
</dbReference>
<protein>
    <recommendedName>
        <fullName evidence="6">Integral membrane bound transporter domain-containing protein</fullName>
    </recommendedName>
</protein>
<comment type="subcellular location">
    <subcellularLocation>
        <location evidence="1">Membrane</location>
        <topology evidence="1">Multi-pass membrane protein</topology>
    </subcellularLocation>
</comment>
<reference evidence="7" key="1">
    <citation type="submission" date="2017-10" db="EMBL/GenBank/DDBJ databases">
        <title>Kefir isolates.</title>
        <authorList>
            <person name="Kim Y."/>
            <person name="Blasche S."/>
        </authorList>
    </citation>
    <scope>NUCLEOTIDE SEQUENCE [LARGE SCALE GENOMIC DNA]</scope>
    <source>
        <strain evidence="7">OG2-2</strain>
    </source>
</reference>
<name>A0A2A8D495_9MICC</name>
<sequence>MAHASLKEQSLNYVRAGAHRVRAGFFQSIQITIASMGAYLFAERVLGHEEPIFAAVAALVSLGYVSGSTHSRRILEVSFGVSLGILIGDLFLQMLGRGIWQATLALFISVLLARFLDNGIIFTIQLSFQACLVILLPPTSDLPFTRSLDGVIGGVAAFLMMFLMPKDPRNGSRQRAEALMSAFSDVFFLAAKAIRRYNYDQAYQSLQDSRKLQPLYEASKNDLVTARGMAQLSWAGKKTRIELDRLAQTLGAIDLAIRNTRVFNRRMASTIAHVHLRPKALEKLSAALEELALAAQSTGLGMYSSTEHEREHYMEVARERLISLAETLEPKHLGVETFEGESLVLMLRLITVDMLEATGMDHEDASAMLVPLGEAVMEHAPRTSEIPIVQADVAGAQEEDLRTRTVNIMLRDEDLKEGLG</sequence>
<dbReference type="RefSeq" id="WP_098043031.1">
    <property type="nucleotide sequence ID" value="NZ_PDEV01000004.1"/>
</dbReference>
<feature type="transmembrane region" description="Helical" evidence="5">
    <location>
        <begin position="21"/>
        <end position="40"/>
    </location>
</feature>
<dbReference type="EMBL" id="PDEV01000004">
    <property type="protein sequence ID" value="PEN15785.1"/>
    <property type="molecule type" value="Genomic_DNA"/>
</dbReference>
<evidence type="ECO:0000256" key="3">
    <source>
        <dbReference type="ARBA" id="ARBA00022989"/>
    </source>
</evidence>
<feature type="transmembrane region" description="Helical" evidence="5">
    <location>
        <begin position="144"/>
        <end position="164"/>
    </location>
</feature>
<evidence type="ECO:0000259" key="6">
    <source>
        <dbReference type="Pfam" id="PF13515"/>
    </source>
</evidence>
<keyword evidence="8" id="KW-1185">Reference proteome</keyword>
<comment type="caution">
    <text evidence="7">The sequence shown here is derived from an EMBL/GenBank/DDBJ whole genome shotgun (WGS) entry which is preliminary data.</text>
</comment>
<evidence type="ECO:0000256" key="2">
    <source>
        <dbReference type="ARBA" id="ARBA00022692"/>
    </source>
</evidence>
<accession>A0A2A8D495</accession>
<keyword evidence="4 5" id="KW-0472">Membrane</keyword>
<dbReference type="Pfam" id="PF13515">
    <property type="entry name" value="FUSC_2"/>
    <property type="match status" value="1"/>
</dbReference>
<gene>
    <name evidence="7" type="ORF">CRM92_09290</name>
</gene>
<feature type="transmembrane region" description="Helical" evidence="5">
    <location>
        <begin position="74"/>
        <end position="92"/>
    </location>
</feature>
<feature type="transmembrane region" description="Helical" evidence="5">
    <location>
        <begin position="120"/>
        <end position="138"/>
    </location>
</feature>
<dbReference type="AlphaFoldDB" id="A0A2A8D495"/>
<evidence type="ECO:0000256" key="1">
    <source>
        <dbReference type="ARBA" id="ARBA00004141"/>
    </source>
</evidence>
<evidence type="ECO:0000256" key="5">
    <source>
        <dbReference type="SAM" id="Phobius"/>
    </source>
</evidence>
<feature type="domain" description="Integral membrane bound transporter" evidence="6">
    <location>
        <begin position="40"/>
        <end position="160"/>
    </location>
</feature>
<evidence type="ECO:0000256" key="4">
    <source>
        <dbReference type="ARBA" id="ARBA00023136"/>
    </source>
</evidence>
<evidence type="ECO:0000313" key="7">
    <source>
        <dbReference type="EMBL" id="PEN15785.1"/>
    </source>
</evidence>
<dbReference type="InterPro" id="IPR049453">
    <property type="entry name" value="Memb_transporter_dom"/>
</dbReference>
<proteinExistence type="predicted"/>
<keyword evidence="2 5" id="KW-0812">Transmembrane</keyword>
<dbReference type="Proteomes" id="UP000219947">
    <property type="component" value="Unassembled WGS sequence"/>
</dbReference>
<feature type="transmembrane region" description="Helical" evidence="5">
    <location>
        <begin position="52"/>
        <end position="67"/>
    </location>
</feature>
<keyword evidence="3 5" id="KW-1133">Transmembrane helix</keyword>
<evidence type="ECO:0000313" key="8">
    <source>
        <dbReference type="Proteomes" id="UP000219947"/>
    </source>
</evidence>